<dbReference type="Gene3D" id="3.30.710.10">
    <property type="entry name" value="Potassium Channel Kv1.1, Chain A"/>
    <property type="match status" value="1"/>
</dbReference>
<dbReference type="SUPFAM" id="SSF54695">
    <property type="entry name" value="POZ domain"/>
    <property type="match status" value="1"/>
</dbReference>
<dbReference type="CDD" id="cd18186">
    <property type="entry name" value="BTB_POZ_ZBTB_KLHL-like"/>
    <property type="match status" value="1"/>
</dbReference>
<feature type="region of interest" description="Disordered" evidence="2">
    <location>
        <begin position="1"/>
        <end position="106"/>
    </location>
</feature>
<dbReference type="EMBL" id="JAPDFW010000104">
    <property type="protein sequence ID" value="KAJ5069398.1"/>
    <property type="molecule type" value="Genomic_DNA"/>
</dbReference>
<evidence type="ECO:0000259" key="3">
    <source>
        <dbReference type="PROSITE" id="PS50097"/>
    </source>
</evidence>
<reference evidence="4" key="1">
    <citation type="submission" date="2022-10" db="EMBL/GenBank/DDBJ databases">
        <title>Novel sulphate-reducing endosymbionts in the free-living metamonad Anaeramoeba.</title>
        <authorList>
            <person name="Jerlstrom-Hultqvist J."/>
            <person name="Cepicka I."/>
            <person name="Gallot-Lavallee L."/>
            <person name="Salas-Leiva D."/>
            <person name="Curtis B.A."/>
            <person name="Zahonova K."/>
            <person name="Pipaliya S."/>
            <person name="Dacks J."/>
            <person name="Roger A.J."/>
        </authorList>
    </citation>
    <scope>NUCLEOTIDE SEQUENCE</scope>
    <source>
        <strain evidence="4">BMAN</strain>
    </source>
</reference>
<accession>A0A9Q0LD84</accession>
<dbReference type="PANTHER" id="PTHR13275:SF4">
    <property type="entry name" value="VACUOLAR PROTEIN SORTING-ASSOCIATED PROTEIN 72 HOMOLOG"/>
    <property type="match status" value="1"/>
</dbReference>
<dbReference type="AlphaFoldDB" id="A0A9Q0LD84"/>
<feature type="domain" description="BTB" evidence="3">
    <location>
        <begin position="149"/>
        <end position="214"/>
    </location>
</feature>
<evidence type="ECO:0000313" key="5">
    <source>
        <dbReference type="Proteomes" id="UP001149090"/>
    </source>
</evidence>
<feature type="compositionally biased region" description="Acidic residues" evidence="2">
    <location>
        <begin position="22"/>
        <end position="103"/>
    </location>
</feature>
<proteinExistence type="predicted"/>
<dbReference type="PROSITE" id="PS50097">
    <property type="entry name" value="BTB"/>
    <property type="match status" value="1"/>
</dbReference>
<protein>
    <submittedName>
        <fullName evidence="4">Pep-cterm sorting domain-containing protein</fullName>
    </submittedName>
</protein>
<comment type="caution">
    <text evidence="4">The sequence shown here is derived from an EMBL/GenBank/DDBJ whole genome shotgun (WGS) entry which is preliminary data.</text>
</comment>
<dbReference type="SMART" id="SM00225">
    <property type="entry name" value="BTB"/>
    <property type="match status" value="1"/>
</dbReference>
<dbReference type="Pfam" id="PF00651">
    <property type="entry name" value="BTB"/>
    <property type="match status" value="1"/>
</dbReference>
<keyword evidence="1" id="KW-0175">Coiled coil</keyword>
<name>A0A9Q0LD84_ANAIG</name>
<feature type="region of interest" description="Disordered" evidence="2">
    <location>
        <begin position="329"/>
        <end position="356"/>
    </location>
</feature>
<sequence length="578" mass="69188">MDSKSNSESESESNNENNENQFENEFENENETDSENDNENQFENENENQFENQSENENENENETDFENENENEFENENETDSESNNENENENENEFENENEIDNENKLKNIKQMNKNQLYEMPLEEYNKFLVDEFLAHQKLIYQTQKDYDFFIYAGKEQKKILCHQLTLNSRSPFMYIRNHSQKNPHFFLPDFEPEIVEKVIHFIYTAEIEINNNNFEKIYQLAHLFILTTLKIKIEKEIENFIKKQTKDFNPLEYYFKSCDIGSRYLMSVCQKLIGDIGNFIEKDKFGTLDDKNFVKIIKLIYSSDAKNKTKLFLDLAEKFNKSYEKTRKEEKEKQEKEEQEEKEEEKEKEKKEKKERKHESIENFFIFVNDLKENKGIQPDLIYSFEFNSFLPFEVLITILNNKLVDINEINQKKAKQIKELNDRLNEIKKSIQDDKEKKTFQKSLEDYLNDKTKDTFPFDQVLEKISFYKQDERIQETGISVLNQLSDKININKFRDKNLRGIPIILEAMKGFEDNENIQEKSILYLNKINFDLNDIQEFKNINGNLSIETALNKFTNNENIQNLGKKLLSKFNN</sequence>
<keyword evidence="5" id="KW-1185">Reference proteome</keyword>
<evidence type="ECO:0000256" key="2">
    <source>
        <dbReference type="SAM" id="MobiDB-lite"/>
    </source>
</evidence>
<evidence type="ECO:0000256" key="1">
    <source>
        <dbReference type="SAM" id="Coils"/>
    </source>
</evidence>
<feature type="compositionally biased region" description="Basic and acidic residues" evidence="2">
    <location>
        <begin position="329"/>
        <end position="339"/>
    </location>
</feature>
<feature type="coiled-coil region" evidence="1">
    <location>
        <begin position="407"/>
        <end position="441"/>
    </location>
</feature>
<dbReference type="GO" id="GO:0005634">
    <property type="term" value="C:nucleus"/>
    <property type="evidence" value="ECO:0007669"/>
    <property type="project" value="TreeGrafter"/>
</dbReference>
<dbReference type="PANTHER" id="PTHR13275">
    <property type="entry name" value="YL-1 PROTEIN TRANSCRIPTION FACTOR-LIKE 1"/>
    <property type="match status" value="1"/>
</dbReference>
<feature type="compositionally biased region" description="Low complexity" evidence="2">
    <location>
        <begin position="8"/>
        <end position="21"/>
    </location>
</feature>
<dbReference type="Proteomes" id="UP001149090">
    <property type="component" value="Unassembled WGS sequence"/>
</dbReference>
<dbReference type="InterPro" id="IPR011333">
    <property type="entry name" value="SKP1/BTB/POZ_sf"/>
</dbReference>
<gene>
    <name evidence="4" type="ORF">M0811_11570</name>
</gene>
<dbReference type="InterPro" id="IPR000210">
    <property type="entry name" value="BTB/POZ_dom"/>
</dbReference>
<evidence type="ECO:0000313" key="4">
    <source>
        <dbReference type="EMBL" id="KAJ5069398.1"/>
    </source>
</evidence>
<organism evidence="4 5">
    <name type="scientific">Anaeramoeba ignava</name>
    <name type="common">Anaerobic marine amoeba</name>
    <dbReference type="NCBI Taxonomy" id="1746090"/>
    <lineage>
        <taxon>Eukaryota</taxon>
        <taxon>Metamonada</taxon>
        <taxon>Anaeramoebidae</taxon>
        <taxon>Anaeramoeba</taxon>
    </lineage>
</organism>